<evidence type="ECO:0000313" key="2">
    <source>
        <dbReference type="Proteomes" id="UP000230758"/>
    </source>
</evidence>
<sequence length="129" mass="14896">MNLEEVIMKDLECTRALFLLKRYLEHLKTLGVYNRQFSGDYPWVMVGYKKVHDKFLASNHCPVSGCGAIMSYFKIESRRKVGEEKYADAPRQLPLFVRSADNYFELNSNKLALDGSPEFGVCPNIRHET</sequence>
<comment type="caution">
    <text evidence="1">The sequence shown here is derived from an EMBL/GenBank/DDBJ whole genome shotgun (WGS) entry which is preliminary data.</text>
</comment>
<accession>A0A2M7WR78</accession>
<organism evidence="1 2">
    <name type="scientific">Candidatus Zambryskibacteria bacterium CG_4_9_14_3_um_filter_42_15</name>
    <dbReference type="NCBI Taxonomy" id="1975112"/>
    <lineage>
        <taxon>Bacteria</taxon>
        <taxon>Candidatus Zambryskiibacteriota</taxon>
    </lineage>
</organism>
<name>A0A2M7WR78_9BACT</name>
<reference evidence="2" key="1">
    <citation type="submission" date="2017-09" db="EMBL/GenBank/DDBJ databases">
        <title>Depth-based differentiation of microbial function through sediment-hosted aquifers and enrichment of novel symbionts in the deep terrestrial subsurface.</title>
        <authorList>
            <person name="Probst A.J."/>
            <person name="Ladd B."/>
            <person name="Jarett J.K."/>
            <person name="Geller-Mcgrath D.E."/>
            <person name="Sieber C.M.K."/>
            <person name="Emerson J.B."/>
            <person name="Anantharaman K."/>
            <person name="Thomas B.C."/>
            <person name="Malmstrom R."/>
            <person name="Stieglmeier M."/>
            <person name="Klingl A."/>
            <person name="Woyke T."/>
            <person name="Ryan C.M."/>
            <person name="Banfield J.F."/>
        </authorList>
    </citation>
    <scope>NUCLEOTIDE SEQUENCE [LARGE SCALE GENOMIC DNA]</scope>
</reference>
<dbReference type="Proteomes" id="UP000230758">
    <property type="component" value="Unassembled WGS sequence"/>
</dbReference>
<evidence type="ECO:0000313" key="1">
    <source>
        <dbReference type="EMBL" id="PJA32518.1"/>
    </source>
</evidence>
<dbReference type="EMBL" id="PFXF01000032">
    <property type="protein sequence ID" value="PJA32518.1"/>
    <property type="molecule type" value="Genomic_DNA"/>
</dbReference>
<feature type="non-terminal residue" evidence="1">
    <location>
        <position position="129"/>
    </location>
</feature>
<dbReference type="AlphaFoldDB" id="A0A2M7WR78"/>
<proteinExistence type="predicted"/>
<gene>
    <name evidence="1" type="ORF">CO185_02695</name>
</gene>
<protein>
    <submittedName>
        <fullName evidence="1">Uncharacterized protein</fullName>
    </submittedName>
</protein>